<dbReference type="Proteomes" id="UP000033393">
    <property type="component" value="Unassembled WGS sequence"/>
</dbReference>
<dbReference type="InterPro" id="IPR016035">
    <property type="entry name" value="Acyl_Trfase/lysoPLipase"/>
</dbReference>
<name>A0A0F0GJ28_LENAE</name>
<dbReference type="PANTHER" id="PTHR43775:SF37">
    <property type="entry name" value="SI:DKEY-61P9.11"/>
    <property type="match status" value="1"/>
</dbReference>
<reference evidence="4 5" key="1">
    <citation type="submission" date="2015-02" db="EMBL/GenBank/DDBJ databases">
        <authorList>
            <person name="Ju K.-S."/>
            <person name="Doroghazi J.R."/>
            <person name="Metcalf W."/>
        </authorList>
    </citation>
    <scope>NUCLEOTIDE SEQUENCE [LARGE SCALE GENOMIC DNA]</scope>
    <source>
        <strain evidence="4 5">NRRL B-16140</strain>
    </source>
</reference>
<evidence type="ECO:0000313" key="4">
    <source>
        <dbReference type="EMBL" id="KJK42516.1"/>
    </source>
</evidence>
<comment type="caution">
    <text evidence="4">The sequence shown here is derived from an EMBL/GenBank/DDBJ whole genome shotgun (WGS) entry which is preliminary data.</text>
</comment>
<dbReference type="PANTHER" id="PTHR43775">
    <property type="entry name" value="FATTY ACID SYNTHASE"/>
    <property type="match status" value="1"/>
</dbReference>
<dbReference type="Gene3D" id="3.40.366.10">
    <property type="entry name" value="Malonyl-Coenzyme A Acyl Carrier Protein, domain 2"/>
    <property type="match status" value="1"/>
</dbReference>
<dbReference type="InterPro" id="IPR016036">
    <property type="entry name" value="Malonyl_transacylase_ACP-bd"/>
</dbReference>
<dbReference type="InterPro" id="IPR001227">
    <property type="entry name" value="Ac_transferase_dom_sf"/>
</dbReference>
<protein>
    <recommendedName>
        <fullName evidence="3">Malonyl-CoA:ACP transacylase (MAT) domain-containing protein</fullName>
    </recommendedName>
</protein>
<dbReference type="SUPFAM" id="SSF47336">
    <property type="entry name" value="ACP-like"/>
    <property type="match status" value="1"/>
</dbReference>
<dbReference type="Pfam" id="PF00698">
    <property type="entry name" value="Acyl_transf_1"/>
    <property type="match status" value="1"/>
</dbReference>
<keyword evidence="2" id="KW-0597">Phosphoprotein</keyword>
<dbReference type="InterPro" id="IPR050091">
    <property type="entry name" value="PKS_NRPS_Biosynth_Enz"/>
</dbReference>
<feature type="domain" description="Malonyl-CoA:ACP transacylase (MAT)" evidence="3">
    <location>
        <begin position="12"/>
        <end position="292"/>
    </location>
</feature>
<gene>
    <name evidence="4" type="ORF">UK23_36760</name>
</gene>
<dbReference type="AlphaFoldDB" id="A0A0F0GJ28"/>
<evidence type="ECO:0000256" key="1">
    <source>
        <dbReference type="ARBA" id="ARBA00022450"/>
    </source>
</evidence>
<dbReference type="OrthoDB" id="4286171at2"/>
<dbReference type="GO" id="GO:0006633">
    <property type="term" value="P:fatty acid biosynthetic process"/>
    <property type="evidence" value="ECO:0007669"/>
    <property type="project" value="TreeGrafter"/>
</dbReference>
<dbReference type="InterPro" id="IPR036736">
    <property type="entry name" value="ACP-like_sf"/>
</dbReference>
<sequence length="407" mass="43047">MSTSAGWRTAFCFSGAGALFADPFAYYPAGRGIAAGIARRIDAVTSGYGRPSVLIETDLASWSPLLELQTYHAQLACYQVLLDEFGVRPDVLLGHSLGEITALVAADGLTVEDGAILLCERAVALAAHADADAATAAFMLSPQEGRAFAGQAEGVSVAAVNSPAQVVLSGPADQLMRLGDLAIARGVTVTPLRAGPYAQHHAALKPAFERYLQSVRGIQAAPLRTAVWSPVLARALEPVDDLVLLAALQMVRPLDFHGAVAELRSAGVDQFVECGLKDTSTRLVTATLGDHARVSAPFRKRSTEAEIRQMTAHLTSHEEHAMTDSNDDMIGYLRANYAAALQIPEEMVTPDVDLEAEFGLDSLQHRLVLVKAGERWSVDLGRAESPATITVRSVAGMVRDAGAAGQG</sequence>
<dbReference type="Gene3D" id="1.10.1200.10">
    <property type="entry name" value="ACP-like"/>
    <property type="match status" value="1"/>
</dbReference>
<dbReference type="SMART" id="SM00827">
    <property type="entry name" value="PKS_AT"/>
    <property type="match status" value="1"/>
</dbReference>
<dbReference type="EMBL" id="JYJG01000346">
    <property type="protein sequence ID" value="KJK42516.1"/>
    <property type="molecule type" value="Genomic_DNA"/>
</dbReference>
<evidence type="ECO:0000313" key="5">
    <source>
        <dbReference type="Proteomes" id="UP000033393"/>
    </source>
</evidence>
<accession>A0A0F0GJ28</accession>
<dbReference type="SUPFAM" id="SSF52151">
    <property type="entry name" value="FabD/lysophospholipase-like"/>
    <property type="match status" value="1"/>
</dbReference>
<evidence type="ECO:0000256" key="2">
    <source>
        <dbReference type="ARBA" id="ARBA00022553"/>
    </source>
</evidence>
<dbReference type="RefSeq" id="WP_045316379.1">
    <property type="nucleotide sequence ID" value="NZ_JYJG01000346.1"/>
</dbReference>
<dbReference type="PATRIC" id="fig|68170.10.peg.9505"/>
<evidence type="ECO:0000259" key="3">
    <source>
        <dbReference type="SMART" id="SM00827"/>
    </source>
</evidence>
<dbReference type="GO" id="GO:0004312">
    <property type="term" value="F:fatty acid synthase activity"/>
    <property type="evidence" value="ECO:0007669"/>
    <property type="project" value="TreeGrafter"/>
</dbReference>
<dbReference type="SUPFAM" id="SSF55048">
    <property type="entry name" value="Probable ACP-binding domain of malonyl-CoA ACP transacylase"/>
    <property type="match status" value="1"/>
</dbReference>
<proteinExistence type="predicted"/>
<dbReference type="InterPro" id="IPR014043">
    <property type="entry name" value="Acyl_transferase_dom"/>
</dbReference>
<keyword evidence="1" id="KW-0596">Phosphopantetheine</keyword>
<organism evidence="4 5">
    <name type="scientific">Lentzea aerocolonigenes</name>
    <name type="common">Lechevalieria aerocolonigenes</name>
    <name type="synonym">Saccharothrix aerocolonigenes</name>
    <dbReference type="NCBI Taxonomy" id="68170"/>
    <lineage>
        <taxon>Bacteria</taxon>
        <taxon>Bacillati</taxon>
        <taxon>Actinomycetota</taxon>
        <taxon>Actinomycetes</taxon>
        <taxon>Pseudonocardiales</taxon>
        <taxon>Pseudonocardiaceae</taxon>
        <taxon>Lentzea</taxon>
    </lineage>
</organism>
<keyword evidence="5" id="KW-1185">Reference proteome</keyword>